<evidence type="ECO:0000313" key="11">
    <source>
        <dbReference type="Proteomes" id="UP000669605"/>
    </source>
</evidence>
<dbReference type="RefSeq" id="WP_169116367.1">
    <property type="nucleotide sequence ID" value="NZ_JAAAUB010000016.1"/>
</dbReference>
<feature type="transmembrane region" description="Helical" evidence="9">
    <location>
        <begin position="12"/>
        <end position="35"/>
    </location>
</feature>
<proteinExistence type="predicted"/>
<evidence type="ECO:0000256" key="6">
    <source>
        <dbReference type="ARBA" id="ARBA00022692"/>
    </source>
</evidence>
<name>A0ABX1QN02_9PROT</name>
<feature type="transmembrane region" description="Helical" evidence="9">
    <location>
        <begin position="294"/>
        <end position="316"/>
    </location>
</feature>
<keyword evidence="8 9" id="KW-0472">Membrane</keyword>
<comment type="caution">
    <text evidence="10">The sequence shown here is derived from an EMBL/GenBank/DDBJ whole genome shotgun (WGS) entry which is preliminary data.</text>
</comment>
<keyword evidence="4" id="KW-1003">Cell membrane</keyword>
<sequence length="348" mass="38716">MIFRRSILAEIVQNAAMAAFGLLAVALTVLVVRLVGEAAGGQIPADLVWTFLGLSVIGQLPLVLVLGGFAGVLLTIQRLARDSEWVVWRAAGVSRVGFYDPLLFFALPLALLVLWITMWVSPWSERQRAELLASAAARDETQSVAPGVFRESGDGRRVFFVMPGQDGRQQVFARLRREGRSSVIFAADAELFQRDEAQWVRLLDGRRYEEGQTPLAFRIEQFEWQELRLQAKAGESPRFRMKAIPLPELLAEPGRQALAELARRLGLPLAVLLLVAMALPLGESSPRTSKGYALVMAVLVFVTYTNFISVSYGWIARGRMEFWSGLMLPHALAALAWLGLMVWRNRRG</sequence>
<keyword evidence="3" id="KW-0813">Transport</keyword>
<dbReference type="PANTHER" id="PTHR33529">
    <property type="entry name" value="SLR0882 PROTEIN-RELATED"/>
    <property type="match status" value="1"/>
</dbReference>
<protein>
    <recommendedName>
        <fullName evidence="2">Lipopolysaccharide export system permease protein LptF</fullName>
    </recommendedName>
</protein>
<evidence type="ECO:0000256" key="4">
    <source>
        <dbReference type="ARBA" id="ARBA00022475"/>
    </source>
</evidence>
<comment type="subcellular location">
    <subcellularLocation>
        <location evidence="1">Cell inner membrane</location>
        <topology evidence="1">Multi-pass membrane protein</topology>
    </subcellularLocation>
</comment>
<feature type="transmembrane region" description="Helical" evidence="9">
    <location>
        <begin position="322"/>
        <end position="343"/>
    </location>
</feature>
<evidence type="ECO:0000256" key="9">
    <source>
        <dbReference type="SAM" id="Phobius"/>
    </source>
</evidence>
<keyword evidence="5" id="KW-0997">Cell inner membrane</keyword>
<feature type="transmembrane region" description="Helical" evidence="9">
    <location>
        <begin position="265"/>
        <end position="282"/>
    </location>
</feature>
<keyword evidence="6 9" id="KW-0812">Transmembrane</keyword>
<dbReference type="Pfam" id="PF03739">
    <property type="entry name" value="LptF_LptG"/>
    <property type="match status" value="1"/>
</dbReference>
<dbReference type="InterPro" id="IPR030922">
    <property type="entry name" value="LptF"/>
</dbReference>
<dbReference type="PANTHER" id="PTHR33529:SF7">
    <property type="entry name" value="LIPOPOLYSACCHARIDE EXPORT SYSTEM PERMEASE PROTEIN LPTF"/>
    <property type="match status" value="1"/>
</dbReference>
<organism evidence="10 11">
    <name type="scientific">Tepidiphilus baoligensis</name>
    <dbReference type="NCBI Taxonomy" id="2698687"/>
    <lineage>
        <taxon>Bacteria</taxon>
        <taxon>Pseudomonadati</taxon>
        <taxon>Pseudomonadota</taxon>
        <taxon>Hydrogenophilia</taxon>
        <taxon>Hydrogenophilales</taxon>
        <taxon>Hydrogenophilaceae</taxon>
        <taxon>Tepidiphilus</taxon>
    </lineage>
</organism>
<feature type="transmembrane region" description="Helical" evidence="9">
    <location>
        <begin position="97"/>
        <end position="120"/>
    </location>
</feature>
<evidence type="ECO:0000256" key="7">
    <source>
        <dbReference type="ARBA" id="ARBA00022989"/>
    </source>
</evidence>
<evidence type="ECO:0000256" key="3">
    <source>
        <dbReference type="ARBA" id="ARBA00022448"/>
    </source>
</evidence>
<evidence type="ECO:0000256" key="1">
    <source>
        <dbReference type="ARBA" id="ARBA00004429"/>
    </source>
</evidence>
<evidence type="ECO:0000256" key="2">
    <source>
        <dbReference type="ARBA" id="ARBA00014213"/>
    </source>
</evidence>
<gene>
    <name evidence="10" type="primary">lptF</name>
    <name evidence="10" type="ORF">GV368_09625</name>
</gene>
<keyword evidence="7 9" id="KW-1133">Transmembrane helix</keyword>
<evidence type="ECO:0000256" key="8">
    <source>
        <dbReference type="ARBA" id="ARBA00023136"/>
    </source>
</evidence>
<evidence type="ECO:0000256" key="5">
    <source>
        <dbReference type="ARBA" id="ARBA00022519"/>
    </source>
</evidence>
<dbReference type="NCBIfam" id="TIGR04407">
    <property type="entry name" value="LptF_YjgP"/>
    <property type="match status" value="1"/>
</dbReference>
<evidence type="ECO:0000313" key="10">
    <source>
        <dbReference type="EMBL" id="NMH17347.1"/>
    </source>
</evidence>
<reference evidence="10 11" key="1">
    <citation type="journal article" date="2020" name="Curr. Microbiol.">
        <title>Tepidiphilus baoligensis sp. nov., a Novel Bacterium of the Family Hydrogenophilaceae Isolated from an Oil Reservoir.</title>
        <authorList>
            <person name="Zhang X."/>
            <person name="Wang G."/>
            <person name="Ma X."/>
            <person name="Yu J."/>
            <person name="You J."/>
            <person name="Xue Y."/>
            <person name="Ma Y."/>
        </authorList>
    </citation>
    <scope>NUCLEOTIDE SEQUENCE [LARGE SCALE GENOMIC DNA]</scope>
    <source>
        <strain evidence="10 11">B18-69</strain>
    </source>
</reference>
<dbReference type="EMBL" id="JAAAUB010000016">
    <property type="protein sequence ID" value="NMH17347.1"/>
    <property type="molecule type" value="Genomic_DNA"/>
</dbReference>
<dbReference type="Proteomes" id="UP000669605">
    <property type="component" value="Unassembled WGS sequence"/>
</dbReference>
<accession>A0ABX1QN02</accession>
<dbReference type="InterPro" id="IPR005495">
    <property type="entry name" value="LptG/LptF_permease"/>
</dbReference>
<keyword evidence="11" id="KW-1185">Reference proteome</keyword>
<feature type="transmembrane region" description="Helical" evidence="9">
    <location>
        <begin position="47"/>
        <end position="76"/>
    </location>
</feature>